<protein>
    <recommendedName>
        <fullName evidence="5">Ubiquitin-like protease family profile domain-containing protein</fullName>
    </recommendedName>
</protein>
<dbReference type="AlphaFoldDB" id="A0A5A7T4R0"/>
<dbReference type="EMBL" id="SSTE01018839">
    <property type="protein sequence ID" value="KAA0037808.1"/>
    <property type="molecule type" value="Genomic_DNA"/>
</dbReference>
<evidence type="ECO:0000313" key="8">
    <source>
        <dbReference type="Proteomes" id="UP000321393"/>
    </source>
</evidence>
<evidence type="ECO:0000256" key="3">
    <source>
        <dbReference type="ARBA" id="ARBA00022801"/>
    </source>
</evidence>
<dbReference type="InterPro" id="IPR003653">
    <property type="entry name" value="Peptidase_C48_C"/>
</dbReference>
<name>A0A5A7T4R0_CUCMM</name>
<dbReference type="Proteomes" id="UP000321393">
    <property type="component" value="Unassembled WGS sequence"/>
</dbReference>
<keyword evidence="4" id="KW-0812">Transmembrane</keyword>
<evidence type="ECO:0000259" key="5">
    <source>
        <dbReference type="Pfam" id="PF02902"/>
    </source>
</evidence>
<evidence type="ECO:0000256" key="2">
    <source>
        <dbReference type="ARBA" id="ARBA00022670"/>
    </source>
</evidence>
<evidence type="ECO:0000313" key="9">
    <source>
        <dbReference type="Proteomes" id="UP000321947"/>
    </source>
</evidence>
<gene>
    <name evidence="7" type="ORF">E5676_scaffold968G00060</name>
    <name evidence="6" type="ORF">E6C27_scaffold918G00220</name>
</gene>
<evidence type="ECO:0000256" key="4">
    <source>
        <dbReference type="SAM" id="Phobius"/>
    </source>
</evidence>
<comment type="caution">
    <text evidence="6">The sequence shown here is derived from an EMBL/GenBank/DDBJ whole genome shotgun (WGS) entry which is preliminary data.</text>
</comment>
<proteinExistence type="inferred from homology"/>
<feature type="transmembrane region" description="Helical" evidence="4">
    <location>
        <begin position="54"/>
        <end position="74"/>
    </location>
</feature>
<evidence type="ECO:0000313" key="7">
    <source>
        <dbReference type="EMBL" id="TYK02877.1"/>
    </source>
</evidence>
<dbReference type="GO" id="GO:0006508">
    <property type="term" value="P:proteolysis"/>
    <property type="evidence" value="ECO:0007669"/>
    <property type="project" value="UniProtKB-KW"/>
</dbReference>
<dbReference type="Proteomes" id="UP000321947">
    <property type="component" value="Unassembled WGS sequence"/>
</dbReference>
<reference evidence="8 9" key="1">
    <citation type="submission" date="2019-08" db="EMBL/GenBank/DDBJ databases">
        <title>Draft genome sequences of two oriental melons (Cucumis melo L. var makuwa).</title>
        <authorList>
            <person name="Kwon S.-Y."/>
        </authorList>
    </citation>
    <scope>NUCLEOTIDE SEQUENCE [LARGE SCALE GENOMIC DNA]</scope>
    <source>
        <strain evidence="9">cv. Chang Bougi</strain>
        <strain evidence="8">cv. SW 3</strain>
        <tissue evidence="6">Leaf</tissue>
    </source>
</reference>
<organism evidence="6 8">
    <name type="scientific">Cucumis melo var. makuwa</name>
    <name type="common">Oriental melon</name>
    <dbReference type="NCBI Taxonomy" id="1194695"/>
    <lineage>
        <taxon>Eukaryota</taxon>
        <taxon>Viridiplantae</taxon>
        <taxon>Streptophyta</taxon>
        <taxon>Embryophyta</taxon>
        <taxon>Tracheophyta</taxon>
        <taxon>Spermatophyta</taxon>
        <taxon>Magnoliopsida</taxon>
        <taxon>eudicotyledons</taxon>
        <taxon>Gunneridae</taxon>
        <taxon>Pentapetalae</taxon>
        <taxon>rosids</taxon>
        <taxon>fabids</taxon>
        <taxon>Cucurbitales</taxon>
        <taxon>Cucurbitaceae</taxon>
        <taxon>Benincaseae</taxon>
        <taxon>Cucumis</taxon>
    </lineage>
</organism>
<feature type="domain" description="Ubiquitin-like protease family profile" evidence="5">
    <location>
        <begin position="61"/>
        <end position="129"/>
    </location>
</feature>
<dbReference type="InterPro" id="IPR038765">
    <property type="entry name" value="Papain-like_cys_pep_sf"/>
</dbReference>
<keyword evidence="2" id="KW-0645">Protease</keyword>
<dbReference type="SUPFAM" id="SSF54001">
    <property type="entry name" value="Cysteine proteinases"/>
    <property type="match status" value="1"/>
</dbReference>
<keyword evidence="4" id="KW-1133">Transmembrane helix</keyword>
<dbReference type="GO" id="GO:0008234">
    <property type="term" value="F:cysteine-type peptidase activity"/>
    <property type="evidence" value="ECO:0007669"/>
    <property type="project" value="InterPro"/>
</dbReference>
<dbReference type="Pfam" id="PF02902">
    <property type="entry name" value="Peptidase_C48"/>
    <property type="match status" value="1"/>
</dbReference>
<keyword evidence="3" id="KW-0378">Hydrolase</keyword>
<comment type="similarity">
    <text evidence="1">Belongs to the peptidase C48 family.</text>
</comment>
<accession>A0A5A7T4R0</accession>
<dbReference type="Gene3D" id="3.40.395.10">
    <property type="entry name" value="Adenoviral Proteinase, Chain A"/>
    <property type="match status" value="1"/>
</dbReference>
<sequence length="174" mass="19950">MNELKLPTTIRFVLSHVEQDMKDEYLTIPVNTQEIFGYSFNVNMMKDNIKQLCLIEELAFSVILSYMIALRMFYAKTNTRARPLTWASIKCAQQSGSTECGYYVMKFMQDIVRQKSITIIDVLTRQAPCTQSELYMFWSCGGGLCSLWLFGEETGIGEEMDGSHLEKKGFASRD</sequence>
<keyword evidence="4" id="KW-0472">Membrane</keyword>
<dbReference type="OrthoDB" id="1863538at2759"/>
<dbReference type="EMBL" id="SSTD01015314">
    <property type="protein sequence ID" value="TYK02877.1"/>
    <property type="molecule type" value="Genomic_DNA"/>
</dbReference>
<evidence type="ECO:0000313" key="6">
    <source>
        <dbReference type="EMBL" id="KAA0037808.1"/>
    </source>
</evidence>
<evidence type="ECO:0000256" key="1">
    <source>
        <dbReference type="ARBA" id="ARBA00005234"/>
    </source>
</evidence>